<dbReference type="Pfam" id="PF02517">
    <property type="entry name" value="Rce1-like"/>
    <property type="match status" value="1"/>
</dbReference>
<evidence type="ECO:0000259" key="2">
    <source>
        <dbReference type="Pfam" id="PF02517"/>
    </source>
</evidence>
<keyword evidence="1" id="KW-0472">Membrane</keyword>
<reference evidence="3" key="1">
    <citation type="submission" date="2023-07" db="EMBL/GenBank/DDBJ databases">
        <title>Sorghum-associated microbial communities from plants grown in Nebraska, USA.</title>
        <authorList>
            <person name="Schachtman D."/>
        </authorList>
    </citation>
    <scope>NUCLEOTIDE SEQUENCE</scope>
    <source>
        <strain evidence="3">DS1061</strain>
    </source>
</reference>
<dbReference type="GO" id="GO:0004175">
    <property type="term" value="F:endopeptidase activity"/>
    <property type="evidence" value="ECO:0007669"/>
    <property type="project" value="UniProtKB-ARBA"/>
</dbReference>
<evidence type="ECO:0000313" key="4">
    <source>
        <dbReference type="Proteomes" id="UP001229486"/>
    </source>
</evidence>
<sequence length="171" mass="18452">MRSLKGEAPSSSPGDKLIQIGLNTPPYLMVPLALLATGLLPLPFDFVADLFLGAQPIGGPGLGSHGVVFALIVGCLIAPLAETALNQWACITLLRRKCGVGRWMAILLSSALFASMHFYSWKYVITTFPVGLVLGYVYVVERIRLCRAFWIVTVIHSSGNAISLALVHYLP</sequence>
<feature type="transmembrane region" description="Helical" evidence="1">
    <location>
        <begin position="20"/>
        <end position="42"/>
    </location>
</feature>
<dbReference type="RefSeq" id="WP_392396506.1">
    <property type="nucleotide sequence ID" value="NZ_JAURTK010000052.1"/>
</dbReference>
<dbReference type="Proteomes" id="UP001229486">
    <property type="component" value="Unassembled WGS sequence"/>
</dbReference>
<keyword evidence="3" id="KW-0378">Hydrolase</keyword>
<evidence type="ECO:0000256" key="1">
    <source>
        <dbReference type="SAM" id="Phobius"/>
    </source>
</evidence>
<feature type="transmembrane region" description="Helical" evidence="1">
    <location>
        <begin position="148"/>
        <end position="170"/>
    </location>
</feature>
<keyword evidence="3" id="KW-0645">Protease</keyword>
<organism evidence="3 4">
    <name type="scientific">Paraburkholderia caledonica</name>
    <dbReference type="NCBI Taxonomy" id="134536"/>
    <lineage>
        <taxon>Bacteria</taxon>
        <taxon>Pseudomonadati</taxon>
        <taxon>Pseudomonadota</taxon>
        <taxon>Betaproteobacteria</taxon>
        <taxon>Burkholderiales</taxon>
        <taxon>Burkholderiaceae</taxon>
        <taxon>Paraburkholderia</taxon>
    </lineage>
</organism>
<keyword evidence="1" id="KW-1133">Transmembrane helix</keyword>
<dbReference type="GO" id="GO:0006508">
    <property type="term" value="P:proteolysis"/>
    <property type="evidence" value="ECO:0007669"/>
    <property type="project" value="UniProtKB-KW"/>
</dbReference>
<proteinExistence type="predicted"/>
<accession>A0AB73IPR8</accession>
<dbReference type="InterPro" id="IPR003675">
    <property type="entry name" value="Rce1/LyrA-like_dom"/>
</dbReference>
<name>A0AB73IPR8_9BURK</name>
<feature type="transmembrane region" description="Helical" evidence="1">
    <location>
        <begin position="62"/>
        <end position="80"/>
    </location>
</feature>
<comment type="caution">
    <text evidence="3">The sequence shown here is derived from an EMBL/GenBank/DDBJ whole genome shotgun (WGS) entry which is preliminary data.</text>
</comment>
<dbReference type="EMBL" id="JAURTK010000052">
    <property type="protein sequence ID" value="MDP9652027.1"/>
    <property type="molecule type" value="Genomic_DNA"/>
</dbReference>
<dbReference type="GO" id="GO:0080120">
    <property type="term" value="P:CAAX-box protein maturation"/>
    <property type="evidence" value="ECO:0007669"/>
    <property type="project" value="UniProtKB-ARBA"/>
</dbReference>
<feature type="domain" description="CAAX prenyl protease 2/Lysostaphin resistance protein A-like" evidence="2">
    <location>
        <begin position="67"/>
        <end position="161"/>
    </location>
</feature>
<feature type="transmembrane region" description="Helical" evidence="1">
    <location>
        <begin position="123"/>
        <end position="141"/>
    </location>
</feature>
<feature type="transmembrane region" description="Helical" evidence="1">
    <location>
        <begin position="100"/>
        <end position="117"/>
    </location>
</feature>
<evidence type="ECO:0000313" key="3">
    <source>
        <dbReference type="EMBL" id="MDP9652027.1"/>
    </source>
</evidence>
<keyword evidence="1" id="KW-0812">Transmembrane</keyword>
<gene>
    <name evidence="3" type="ORF">J2793_007502</name>
</gene>
<protein>
    <submittedName>
        <fullName evidence="3">Membrane protease YdiL (CAAX protease family)</fullName>
    </submittedName>
</protein>
<dbReference type="AlphaFoldDB" id="A0AB73IPR8"/>